<keyword evidence="1" id="KW-0732">Signal</keyword>
<reference evidence="2 3" key="1">
    <citation type="journal article" date="2023" name="Hortic Res">
        <title>Pangenome of water caltrop reveals structural variations and asymmetric subgenome divergence after allopolyploidization.</title>
        <authorList>
            <person name="Zhang X."/>
            <person name="Chen Y."/>
            <person name="Wang L."/>
            <person name="Yuan Y."/>
            <person name="Fang M."/>
            <person name="Shi L."/>
            <person name="Lu R."/>
            <person name="Comes H.P."/>
            <person name="Ma Y."/>
            <person name="Chen Y."/>
            <person name="Huang G."/>
            <person name="Zhou Y."/>
            <person name="Zheng Z."/>
            <person name="Qiu Y."/>
        </authorList>
    </citation>
    <scope>NUCLEOTIDE SEQUENCE [LARGE SCALE GENOMIC DNA]</scope>
    <source>
        <strain evidence="2">F231</strain>
    </source>
</reference>
<feature type="chain" id="PRO_5042863183" evidence="1">
    <location>
        <begin position="30"/>
        <end position="134"/>
    </location>
</feature>
<sequence>MAMRDAGCAASLLCLLFLCLTVSFQQYEACRTLRGRREGAVTGKLVRMESEEAGAGHSFSLHFHSLSRGTVPPSGPSGCTYIPGSGGSKCLVSEMHLAGDALPLRRHPSGASDARSNILIPVAGGLSIDHEKQS</sequence>
<evidence type="ECO:0000313" key="2">
    <source>
        <dbReference type="EMBL" id="KAK4767240.1"/>
    </source>
</evidence>
<dbReference type="EMBL" id="JAXQNO010000022">
    <property type="protein sequence ID" value="KAK4767240.1"/>
    <property type="molecule type" value="Genomic_DNA"/>
</dbReference>
<dbReference type="PANTHER" id="PTHR33592">
    <property type="entry name" value="TRANSMEMBRANE PROTEIN"/>
    <property type="match status" value="1"/>
</dbReference>
<accession>A0AAN7QJZ1</accession>
<name>A0AAN7QJZ1_TRANT</name>
<proteinExistence type="predicted"/>
<organism evidence="2 3">
    <name type="scientific">Trapa natans</name>
    <name type="common">Water chestnut</name>
    <dbReference type="NCBI Taxonomy" id="22666"/>
    <lineage>
        <taxon>Eukaryota</taxon>
        <taxon>Viridiplantae</taxon>
        <taxon>Streptophyta</taxon>
        <taxon>Embryophyta</taxon>
        <taxon>Tracheophyta</taxon>
        <taxon>Spermatophyta</taxon>
        <taxon>Magnoliopsida</taxon>
        <taxon>eudicotyledons</taxon>
        <taxon>Gunneridae</taxon>
        <taxon>Pentapetalae</taxon>
        <taxon>rosids</taxon>
        <taxon>malvids</taxon>
        <taxon>Myrtales</taxon>
        <taxon>Lythraceae</taxon>
        <taxon>Trapa</taxon>
    </lineage>
</organism>
<dbReference type="AlphaFoldDB" id="A0AAN7QJZ1"/>
<feature type="signal peptide" evidence="1">
    <location>
        <begin position="1"/>
        <end position="29"/>
    </location>
</feature>
<evidence type="ECO:0000256" key="1">
    <source>
        <dbReference type="SAM" id="SignalP"/>
    </source>
</evidence>
<evidence type="ECO:0000313" key="3">
    <source>
        <dbReference type="Proteomes" id="UP001346149"/>
    </source>
</evidence>
<keyword evidence="3" id="KW-1185">Reference proteome</keyword>
<gene>
    <name evidence="2" type="ORF">SAY86_014990</name>
</gene>
<comment type="caution">
    <text evidence="2">The sequence shown here is derived from an EMBL/GenBank/DDBJ whole genome shotgun (WGS) entry which is preliminary data.</text>
</comment>
<protein>
    <submittedName>
        <fullName evidence="2">Uncharacterized protein</fullName>
    </submittedName>
</protein>
<dbReference type="Proteomes" id="UP001346149">
    <property type="component" value="Unassembled WGS sequence"/>
</dbReference>
<dbReference type="PANTHER" id="PTHR33592:SF5">
    <property type="entry name" value="TRANSMEMBRANE PROTEIN"/>
    <property type="match status" value="1"/>
</dbReference>